<evidence type="ECO:0000313" key="2">
    <source>
        <dbReference type="Proteomes" id="UP000010478"/>
    </source>
</evidence>
<dbReference type="OrthoDB" id="463626at2"/>
<keyword evidence="2" id="KW-1185">Reference proteome</keyword>
<evidence type="ECO:0000313" key="1">
    <source>
        <dbReference type="EMBL" id="AFZ06138.1"/>
    </source>
</evidence>
<proteinExistence type="predicted"/>
<dbReference type="SUPFAM" id="SSF50630">
    <property type="entry name" value="Acid proteases"/>
    <property type="match status" value="1"/>
</dbReference>
<dbReference type="AlphaFoldDB" id="K9VDB7"/>
<accession>K9VDB7</accession>
<name>K9VDB7_9CYAN</name>
<dbReference type="PROSITE" id="PS00141">
    <property type="entry name" value="ASP_PROTEASE"/>
    <property type="match status" value="1"/>
</dbReference>
<dbReference type="KEGG" id="oni:Osc7112_1639"/>
<dbReference type="InterPro" id="IPR001969">
    <property type="entry name" value="Aspartic_peptidase_AS"/>
</dbReference>
<dbReference type="GO" id="GO:0004190">
    <property type="term" value="F:aspartic-type endopeptidase activity"/>
    <property type="evidence" value="ECO:0007669"/>
    <property type="project" value="InterPro"/>
</dbReference>
<organism evidence="1 2">
    <name type="scientific">Phormidium nigroviride PCC 7112</name>
    <dbReference type="NCBI Taxonomy" id="179408"/>
    <lineage>
        <taxon>Bacteria</taxon>
        <taxon>Bacillati</taxon>
        <taxon>Cyanobacteriota</taxon>
        <taxon>Cyanophyceae</taxon>
        <taxon>Oscillatoriophycideae</taxon>
        <taxon>Oscillatoriales</taxon>
        <taxon>Oscillatoriaceae</taxon>
        <taxon>Phormidium</taxon>
    </lineage>
</organism>
<dbReference type="InterPro" id="IPR034122">
    <property type="entry name" value="Retropepsin-like_bacterial"/>
</dbReference>
<protein>
    <recommendedName>
        <fullName evidence="3">Peptidase A2A</fullName>
    </recommendedName>
</protein>
<dbReference type="Pfam" id="PF13650">
    <property type="entry name" value="Asp_protease_2"/>
    <property type="match status" value="1"/>
</dbReference>
<reference evidence="1 2" key="1">
    <citation type="submission" date="2012-05" db="EMBL/GenBank/DDBJ databases">
        <title>Finished chromosome of genome of Oscillatoria sp. PCC 7112.</title>
        <authorList>
            <consortium name="US DOE Joint Genome Institute"/>
            <person name="Gugger M."/>
            <person name="Coursin T."/>
            <person name="Rippka R."/>
            <person name="Tandeau De Marsac N."/>
            <person name="Huntemann M."/>
            <person name="Wei C.-L."/>
            <person name="Han J."/>
            <person name="Detter J.C."/>
            <person name="Han C."/>
            <person name="Tapia R."/>
            <person name="Davenport K."/>
            <person name="Daligault H."/>
            <person name="Erkkila T."/>
            <person name="Gu W."/>
            <person name="Munk A.C.C."/>
            <person name="Teshima H."/>
            <person name="Xu Y."/>
            <person name="Chain P."/>
            <person name="Chen A."/>
            <person name="Krypides N."/>
            <person name="Mavromatis K."/>
            <person name="Markowitz V."/>
            <person name="Szeto E."/>
            <person name="Ivanova N."/>
            <person name="Mikhailova N."/>
            <person name="Ovchinnikova G."/>
            <person name="Pagani I."/>
            <person name="Pati A."/>
            <person name="Goodwin L."/>
            <person name="Peters L."/>
            <person name="Pitluck S."/>
            <person name="Woyke T."/>
            <person name="Kerfeld C."/>
        </authorList>
    </citation>
    <scope>NUCLEOTIDE SEQUENCE [LARGE SCALE GENOMIC DNA]</scope>
    <source>
        <strain evidence="1 2">PCC 7112</strain>
    </source>
</reference>
<dbReference type="STRING" id="179408.Osc7112_1639"/>
<dbReference type="InterPro" id="IPR021109">
    <property type="entry name" value="Peptidase_aspartic_dom_sf"/>
</dbReference>
<dbReference type="CDD" id="cd05483">
    <property type="entry name" value="retropepsin_like_bacteria"/>
    <property type="match status" value="1"/>
</dbReference>
<dbReference type="GO" id="GO:0006508">
    <property type="term" value="P:proteolysis"/>
    <property type="evidence" value="ECO:0007669"/>
    <property type="project" value="InterPro"/>
</dbReference>
<dbReference type="RefSeq" id="WP_015175456.1">
    <property type="nucleotide sequence ID" value="NC_019729.1"/>
</dbReference>
<sequence length="132" mass="14600">MTSQRLYRCSRYGNLLVLKAAASSTSNTVRQFRLLVDTGSTYTVLRVNILEALGCDIQNPLRRIRTSAGGGIVEAPVVSVPWFNCLGERLENFPIVAYTLPATTFVDGLLGMDFLTPMQAVIYAKEGEIRIR</sequence>
<dbReference type="eggNOG" id="COG3577">
    <property type="taxonomic scope" value="Bacteria"/>
</dbReference>
<dbReference type="Proteomes" id="UP000010478">
    <property type="component" value="Chromosome"/>
</dbReference>
<evidence type="ECO:0008006" key="3">
    <source>
        <dbReference type="Google" id="ProtNLM"/>
    </source>
</evidence>
<dbReference type="EMBL" id="CP003614">
    <property type="protein sequence ID" value="AFZ06138.1"/>
    <property type="molecule type" value="Genomic_DNA"/>
</dbReference>
<dbReference type="HOGENOM" id="CLU_1914962_0_0_3"/>
<dbReference type="Gene3D" id="2.40.70.10">
    <property type="entry name" value="Acid Proteases"/>
    <property type="match status" value="1"/>
</dbReference>
<gene>
    <name evidence="1" type="ORF">Osc7112_1639</name>
</gene>